<reference evidence="3" key="1">
    <citation type="journal article" date="2019" name="Int. J. Syst. Evol. Microbiol.">
        <title>The Global Catalogue of Microorganisms (GCM) 10K type strain sequencing project: providing services to taxonomists for standard genome sequencing and annotation.</title>
        <authorList>
            <consortium name="The Broad Institute Genomics Platform"/>
            <consortium name="The Broad Institute Genome Sequencing Center for Infectious Disease"/>
            <person name="Wu L."/>
            <person name="Ma J."/>
        </authorList>
    </citation>
    <scope>NUCLEOTIDE SEQUENCE [LARGE SCALE GENOMIC DNA]</scope>
    <source>
        <strain evidence="3">KCTC 3950</strain>
    </source>
</reference>
<dbReference type="InterPro" id="IPR029063">
    <property type="entry name" value="SAM-dependent_MTases_sf"/>
</dbReference>
<organism evidence="2 3">
    <name type="scientific">Paenibacillus gansuensis</name>
    <dbReference type="NCBI Taxonomy" id="306542"/>
    <lineage>
        <taxon>Bacteria</taxon>
        <taxon>Bacillati</taxon>
        <taxon>Bacillota</taxon>
        <taxon>Bacilli</taxon>
        <taxon>Bacillales</taxon>
        <taxon>Paenibacillaceae</taxon>
        <taxon>Paenibacillus</taxon>
    </lineage>
</organism>
<dbReference type="RefSeq" id="WP_377603260.1">
    <property type="nucleotide sequence ID" value="NZ_JBHUME010000008.1"/>
</dbReference>
<sequence length="251" mass="28522">MNHRNEDGLEPQSKMMGSPIGYEQAGYAMTCRSYDEYVRMFDLDESALQGADVLDIAAGASSFTAEACQRGVRSVAADPLYGGTAQELVLRGREEIKVSTAKIERTAGQFDWTFYGNPSMHKDRRELALERFADDFQHRPDRYIAASLPTLPFEDESFDLVLCSHFLFLYGTQLDAEFHRQALKELLRVCRRGGDLKIYPLVNLLFQPYPDLGIVLQEVNRDGVSVQQRMSRLPFIPGSDQYLCISKIKRF</sequence>
<keyword evidence="2" id="KW-0808">Transferase</keyword>
<dbReference type="Pfam" id="PF08241">
    <property type="entry name" value="Methyltransf_11"/>
    <property type="match status" value="1"/>
</dbReference>
<name>A0ABW5PE99_9BACL</name>
<evidence type="ECO:0000313" key="3">
    <source>
        <dbReference type="Proteomes" id="UP001597541"/>
    </source>
</evidence>
<dbReference type="EC" id="2.1.1.-" evidence="2"/>
<evidence type="ECO:0000259" key="1">
    <source>
        <dbReference type="Pfam" id="PF08241"/>
    </source>
</evidence>
<feature type="domain" description="Methyltransferase type 11" evidence="1">
    <location>
        <begin position="129"/>
        <end position="196"/>
    </location>
</feature>
<dbReference type="InterPro" id="IPR013216">
    <property type="entry name" value="Methyltransf_11"/>
</dbReference>
<comment type="caution">
    <text evidence="2">The sequence shown here is derived from an EMBL/GenBank/DDBJ whole genome shotgun (WGS) entry which is preliminary data.</text>
</comment>
<keyword evidence="3" id="KW-1185">Reference proteome</keyword>
<keyword evidence="2" id="KW-0489">Methyltransferase</keyword>
<gene>
    <name evidence="2" type="ORF">ACFSUF_12595</name>
</gene>
<dbReference type="Proteomes" id="UP001597541">
    <property type="component" value="Unassembled WGS sequence"/>
</dbReference>
<accession>A0ABW5PE99</accession>
<dbReference type="GO" id="GO:0008168">
    <property type="term" value="F:methyltransferase activity"/>
    <property type="evidence" value="ECO:0007669"/>
    <property type="project" value="UniProtKB-KW"/>
</dbReference>
<proteinExistence type="predicted"/>
<dbReference type="SUPFAM" id="SSF53335">
    <property type="entry name" value="S-adenosyl-L-methionine-dependent methyltransferases"/>
    <property type="match status" value="1"/>
</dbReference>
<evidence type="ECO:0000313" key="2">
    <source>
        <dbReference type="EMBL" id="MFD2613261.1"/>
    </source>
</evidence>
<dbReference type="Gene3D" id="3.40.50.150">
    <property type="entry name" value="Vaccinia Virus protein VP39"/>
    <property type="match status" value="1"/>
</dbReference>
<dbReference type="GO" id="GO:0032259">
    <property type="term" value="P:methylation"/>
    <property type="evidence" value="ECO:0007669"/>
    <property type="project" value="UniProtKB-KW"/>
</dbReference>
<dbReference type="EMBL" id="JBHUME010000008">
    <property type="protein sequence ID" value="MFD2613261.1"/>
    <property type="molecule type" value="Genomic_DNA"/>
</dbReference>
<protein>
    <submittedName>
        <fullName evidence="2">Class I SAM-dependent methyltransferase</fullName>
        <ecNumber evidence="2">2.1.1.-</ecNumber>
    </submittedName>
</protein>